<evidence type="ECO:0000256" key="1">
    <source>
        <dbReference type="ARBA" id="ARBA00004123"/>
    </source>
</evidence>
<sequence length="602" mass="66639">MTRCLTGEASQLRSVSGKALRGNSGLQEEPGDASDRSKFRGVYWLRQNSKWQAVITKPGASKMIYLGCFEDQLSAALFYDCVSIKLNCIAGKRNFPDRIPSIQELTKAQEWLETYQSRQKTSQYHGVYFDRRSASRKWAAKISLNHEQHFVGRFLDEAEAARAYDVALRASLPCRAVLMLSVNFPQESDYFSLKSWKEEPVPKGRSSHFLGVNWSRHHKKYVARIGQRHLGVFLSEIAAVHAFDQASLALGGRSNFHPSMYGLTIHNEVPEPGAPVSDPPFSSDWAFGRCLAEKQARSRSATTAYARLKVEVGDVDVLKSSQQKVLWQEYLALEKRQVEPRPSNAREWLFRPEDAVEVRSWSGCGLSGQRAGDCATDSEFVQAENLTCWLTQGLESQVNVCVDKEPPQQLVATLKSIVCSFRGNLSGCQSWLLWEGFVGNEAQSRMLINVVLLEVCREAGLTLHPEQSLPTSAPVAGVADYVLRHGSATSAVVEAKRCCPSQWASLFTSALAQTLTLLAAFSEAESQTGLLHIGPLGIVTDARRWLLVRLPQQGPPVLQCWPNGAVVLELSGPSALGLLICSLQDMLGPKRIDCPSPETRES</sequence>
<gene>
    <name evidence="8" type="ORF">PGLA2088_LOCUS17927</name>
</gene>
<comment type="subcellular location">
    <subcellularLocation>
        <location evidence="1">Nucleus</location>
    </subcellularLocation>
</comment>
<dbReference type="InterPro" id="IPR036955">
    <property type="entry name" value="AP2/ERF_dom_sf"/>
</dbReference>
<keyword evidence="4" id="KW-0804">Transcription</keyword>
<dbReference type="InterPro" id="IPR016177">
    <property type="entry name" value="DNA-bd_dom_sf"/>
</dbReference>
<dbReference type="Gene3D" id="3.30.730.10">
    <property type="entry name" value="AP2/ERF domain"/>
    <property type="match status" value="2"/>
</dbReference>
<evidence type="ECO:0000313" key="8">
    <source>
        <dbReference type="EMBL" id="CAE8672181.1"/>
    </source>
</evidence>
<evidence type="ECO:0000256" key="4">
    <source>
        <dbReference type="ARBA" id="ARBA00023163"/>
    </source>
</evidence>
<name>A0A813JBD9_POLGL</name>
<feature type="region of interest" description="Disordered" evidence="6">
    <location>
        <begin position="15"/>
        <end position="35"/>
    </location>
</feature>
<comment type="caution">
    <text evidence="8">The sequence shown here is derived from an EMBL/GenBank/DDBJ whole genome shotgun (WGS) entry which is preliminary data.</text>
</comment>
<accession>A0A813JBD9</accession>
<dbReference type="InterPro" id="IPR001471">
    <property type="entry name" value="AP2/ERF_dom"/>
</dbReference>
<proteinExistence type="predicted"/>
<dbReference type="SUPFAM" id="SSF54171">
    <property type="entry name" value="DNA-binding domain"/>
    <property type="match status" value="2"/>
</dbReference>
<dbReference type="Proteomes" id="UP000626109">
    <property type="component" value="Unassembled WGS sequence"/>
</dbReference>
<organism evidence="8 9">
    <name type="scientific">Polarella glacialis</name>
    <name type="common">Dinoflagellate</name>
    <dbReference type="NCBI Taxonomy" id="89957"/>
    <lineage>
        <taxon>Eukaryota</taxon>
        <taxon>Sar</taxon>
        <taxon>Alveolata</taxon>
        <taxon>Dinophyceae</taxon>
        <taxon>Suessiales</taxon>
        <taxon>Suessiaceae</taxon>
        <taxon>Polarella</taxon>
    </lineage>
</organism>
<evidence type="ECO:0000256" key="3">
    <source>
        <dbReference type="ARBA" id="ARBA00023125"/>
    </source>
</evidence>
<evidence type="ECO:0000256" key="5">
    <source>
        <dbReference type="ARBA" id="ARBA00023242"/>
    </source>
</evidence>
<evidence type="ECO:0000313" key="9">
    <source>
        <dbReference type="Proteomes" id="UP000626109"/>
    </source>
</evidence>
<dbReference type="SMART" id="SM00380">
    <property type="entry name" value="AP2"/>
    <property type="match status" value="2"/>
</dbReference>
<dbReference type="GO" id="GO:0005634">
    <property type="term" value="C:nucleus"/>
    <property type="evidence" value="ECO:0007669"/>
    <property type="project" value="UniProtKB-SubCell"/>
</dbReference>
<protein>
    <recommendedName>
        <fullName evidence="7">AP2/ERF domain-containing protein</fullName>
    </recommendedName>
</protein>
<reference evidence="8" key="1">
    <citation type="submission" date="2021-02" db="EMBL/GenBank/DDBJ databases">
        <authorList>
            <person name="Dougan E. K."/>
            <person name="Rhodes N."/>
            <person name="Thang M."/>
            <person name="Chan C."/>
        </authorList>
    </citation>
    <scope>NUCLEOTIDE SEQUENCE</scope>
</reference>
<dbReference type="AlphaFoldDB" id="A0A813JBD9"/>
<feature type="domain" description="AP2/ERF" evidence="7">
    <location>
        <begin position="123"/>
        <end position="185"/>
    </location>
</feature>
<keyword evidence="5" id="KW-0539">Nucleus</keyword>
<evidence type="ECO:0000256" key="2">
    <source>
        <dbReference type="ARBA" id="ARBA00023015"/>
    </source>
</evidence>
<dbReference type="PANTHER" id="PTHR31677:SF196">
    <property type="entry name" value="ETHYLENE-RESPONSIVE TRANSCRIPTION FACTOR ERF109"/>
    <property type="match status" value="1"/>
</dbReference>
<feature type="domain" description="AP2/ERF" evidence="7">
    <location>
        <begin position="38"/>
        <end position="96"/>
    </location>
</feature>
<evidence type="ECO:0000259" key="7">
    <source>
        <dbReference type="PROSITE" id="PS51032"/>
    </source>
</evidence>
<dbReference type="EMBL" id="CAJNNW010024394">
    <property type="protein sequence ID" value="CAE8672181.1"/>
    <property type="molecule type" value="Genomic_DNA"/>
</dbReference>
<evidence type="ECO:0000256" key="6">
    <source>
        <dbReference type="SAM" id="MobiDB-lite"/>
    </source>
</evidence>
<dbReference type="PROSITE" id="PS51032">
    <property type="entry name" value="AP2_ERF"/>
    <property type="match status" value="2"/>
</dbReference>
<keyword evidence="2" id="KW-0805">Transcription regulation</keyword>
<dbReference type="GO" id="GO:0003677">
    <property type="term" value="F:DNA binding"/>
    <property type="evidence" value="ECO:0007669"/>
    <property type="project" value="UniProtKB-KW"/>
</dbReference>
<keyword evidence="3" id="KW-0238">DNA-binding</keyword>
<dbReference type="GO" id="GO:0003700">
    <property type="term" value="F:DNA-binding transcription factor activity"/>
    <property type="evidence" value="ECO:0007669"/>
    <property type="project" value="InterPro"/>
</dbReference>
<dbReference type="PANTHER" id="PTHR31677">
    <property type="entry name" value="AP2 DOMAIN CLASS TRANSCRIPTION FACTOR"/>
    <property type="match status" value="1"/>
</dbReference>